<evidence type="ECO:0000313" key="3">
    <source>
        <dbReference type="Proteomes" id="UP001221898"/>
    </source>
</evidence>
<organism evidence="2 3">
    <name type="scientific">Aldrovandia affinis</name>
    <dbReference type="NCBI Taxonomy" id="143900"/>
    <lineage>
        <taxon>Eukaryota</taxon>
        <taxon>Metazoa</taxon>
        <taxon>Chordata</taxon>
        <taxon>Craniata</taxon>
        <taxon>Vertebrata</taxon>
        <taxon>Euteleostomi</taxon>
        <taxon>Actinopterygii</taxon>
        <taxon>Neopterygii</taxon>
        <taxon>Teleostei</taxon>
        <taxon>Notacanthiformes</taxon>
        <taxon>Halosauridae</taxon>
        <taxon>Aldrovandia</taxon>
    </lineage>
</organism>
<feature type="region of interest" description="Disordered" evidence="1">
    <location>
        <begin position="84"/>
        <end position="114"/>
    </location>
</feature>
<feature type="compositionally biased region" description="Acidic residues" evidence="1">
    <location>
        <begin position="233"/>
        <end position="245"/>
    </location>
</feature>
<keyword evidence="3" id="KW-1185">Reference proteome</keyword>
<evidence type="ECO:0000313" key="2">
    <source>
        <dbReference type="EMBL" id="KAJ8390710.1"/>
    </source>
</evidence>
<comment type="caution">
    <text evidence="2">The sequence shown here is derived from an EMBL/GenBank/DDBJ whole genome shotgun (WGS) entry which is preliminary data.</text>
</comment>
<name>A0AAD7RUY9_9TELE</name>
<accession>A0AAD7RUY9</accession>
<evidence type="ECO:0000256" key="1">
    <source>
        <dbReference type="SAM" id="MobiDB-lite"/>
    </source>
</evidence>
<reference evidence="2" key="1">
    <citation type="journal article" date="2023" name="Science">
        <title>Genome structures resolve the early diversification of teleost fishes.</title>
        <authorList>
            <person name="Parey E."/>
            <person name="Louis A."/>
            <person name="Montfort J."/>
            <person name="Bouchez O."/>
            <person name="Roques C."/>
            <person name="Iampietro C."/>
            <person name="Lluch J."/>
            <person name="Castinel A."/>
            <person name="Donnadieu C."/>
            <person name="Desvignes T."/>
            <person name="Floi Bucao C."/>
            <person name="Jouanno E."/>
            <person name="Wen M."/>
            <person name="Mejri S."/>
            <person name="Dirks R."/>
            <person name="Jansen H."/>
            <person name="Henkel C."/>
            <person name="Chen W.J."/>
            <person name="Zahm M."/>
            <person name="Cabau C."/>
            <person name="Klopp C."/>
            <person name="Thompson A.W."/>
            <person name="Robinson-Rechavi M."/>
            <person name="Braasch I."/>
            <person name="Lecointre G."/>
            <person name="Bobe J."/>
            <person name="Postlethwait J.H."/>
            <person name="Berthelot C."/>
            <person name="Roest Crollius H."/>
            <person name="Guiguen Y."/>
        </authorList>
    </citation>
    <scope>NUCLEOTIDE SEQUENCE</scope>
    <source>
        <strain evidence="2">NC1722</strain>
    </source>
</reference>
<gene>
    <name evidence="2" type="ORF">AAFF_G00100900</name>
</gene>
<protein>
    <submittedName>
        <fullName evidence="2">Uncharacterized protein</fullName>
    </submittedName>
</protein>
<proteinExistence type="predicted"/>
<feature type="region of interest" description="Disordered" evidence="1">
    <location>
        <begin position="225"/>
        <end position="255"/>
    </location>
</feature>
<dbReference type="Proteomes" id="UP001221898">
    <property type="component" value="Unassembled WGS sequence"/>
</dbReference>
<dbReference type="EMBL" id="JAINUG010000166">
    <property type="protein sequence ID" value="KAJ8390710.1"/>
    <property type="molecule type" value="Genomic_DNA"/>
</dbReference>
<dbReference type="AlphaFoldDB" id="A0AAD7RUY9"/>
<sequence>MLGNRGMSAWGLSAVRFQIQDNLRLRMMLMYAVQSWGLGESDLHANIVSHLLQQQHPAKHHPQAVPQPAACFQHFSQERSASRYRRANKARRSEYRVPCQPAKTPLPKSAGSDLRFRVSPPPPPPCFASLQKQLLHRETLHAAGCLPAGWQAGVIAVSHRWAGPEYAVTSLSPSVTTAAVRLPTRQKDVLVPDIYRGATSRPLISAAGRRAVTASQMRAAEAGCMQGDCDVGRDDDDDDDDDDDEAASHAGVPGTSLQRCLRAASDLQEPTERHDREASASWAFWLFLSTTPVIDNPSLP</sequence>